<dbReference type="SMART" id="SM00353">
    <property type="entry name" value="HLH"/>
    <property type="match status" value="1"/>
</dbReference>
<dbReference type="InterPro" id="IPR036638">
    <property type="entry name" value="HLH_DNA-bd_sf"/>
</dbReference>
<evidence type="ECO:0000256" key="3">
    <source>
        <dbReference type="ARBA" id="ARBA00023125"/>
    </source>
</evidence>
<keyword evidence="2" id="KW-0805">Transcription regulation</keyword>
<dbReference type="GO" id="GO:0000981">
    <property type="term" value="F:DNA-binding transcription factor activity, RNA polymerase II-specific"/>
    <property type="evidence" value="ECO:0007669"/>
    <property type="project" value="TreeGrafter"/>
</dbReference>
<feature type="compositionally biased region" description="Basic and acidic residues" evidence="6">
    <location>
        <begin position="102"/>
        <end position="112"/>
    </location>
</feature>
<dbReference type="EMBL" id="KV921271">
    <property type="protein sequence ID" value="ORE21995.1"/>
    <property type="molecule type" value="Genomic_DNA"/>
</dbReference>
<feature type="compositionally biased region" description="Polar residues" evidence="6">
    <location>
        <begin position="82"/>
        <end position="95"/>
    </location>
</feature>
<dbReference type="GO" id="GO:0046983">
    <property type="term" value="F:protein dimerization activity"/>
    <property type="evidence" value="ECO:0007669"/>
    <property type="project" value="InterPro"/>
</dbReference>
<evidence type="ECO:0000256" key="6">
    <source>
        <dbReference type="SAM" id="MobiDB-lite"/>
    </source>
</evidence>
<keyword evidence="5" id="KW-0539">Nucleus</keyword>
<proteinExistence type="predicted"/>
<feature type="domain" description="BHLH" evidence="7">
    <location>
        <begin position="122"/>
        <end position="173"/>
    </location>
</feature>
<gene>
    <name evidence="8" type="ORF">BCV71DRAFT_272366</name>
</gene>
<evidence type="ECO:0000256" key="1">
    <source>
        <dbReference type="ARBA" id="ARBA00004123"/>
    </source>
</evidence>
<comment type="subcellular location">
    <subcellularLocation>
        <location evidence="1">Nucleus</location>
    </subcellularLocation>
</comment>
<evidence type="ECO:0000256" key="2">
    <source>
        <dbReference type="ARBA" id="ARBA00023015"/>
    </source>
</evidence>
<protein>
    <submittedName>
        <fullName evidence="8">HLH-domain-containing protein</fullName>
    </submittedName>
</protein>
<dbReference type="CDD" id="cd11405">
    <property type="entry name" value="bHLHzip_MLXIP_like"/>
    <property type="match status" value="1"/>
</dbReference>
<dbReference type="InterPro" id="IPR052207">
    <property type="entry name" value="Max-like/E-box_TFs"/>
</dbReference>
<dbReference type="GO" id="GO:0005634">
    <property type="term" value="C:nucleus"/>
    <property type="evidence" value="ECO:0007669"/>
    <property type="project" value="UniProtKB-SubCell"/>
</dbReference>
<dbReference type="OMA" id="EYLHECP"/>
<organism evidence="8 9">
    <name type="scientific">Rhizopus microsporus</name>
    <dbReference type="NCBI Taxonomy" id="58291"/>
    <lineage>
        <taxon>Eukaryota</taxon>
        <taxon>Fungi</taxon>
        <taxon>Fungi incertae sedis</taxon>
        <taxon>Mucoromycota</taxon>
        <taxon>Mucoromycotina</taxon>
        <taxon>Mucoromycetes</taxon>
        <taxon>Mucorales</taxon>
        <taxon>Mucorineae</taxon>
        <taxon>Rhizopodaceae</taxon>
        <taxon>Rhizopus</taxon>
    </lineage>
</organism>
<name>A0A1X0SCK7_RHIZD</name>
<accession>A0A1X0SCK7</accession>
<evidence type="ECO:0000256" key="4">
    <source>
        <dbReference type="ARBA" id="ARBA00023163"/>
    </source>
</evidence>
<feature type="region of interest" description="Disordered" evidence="6">
    <location>
        <begin position="82"/>
        <end position="119"/>
    </location>
</feature>
<dbReference type="Proteomes" id="UP000242381">
    <property type="component" value="Unassembled WGS sequence"/>
</dbReference>
<dbReference type="VEuPathDB" id="FungiDB:BCV72DRAFT_333111"/>
<dbReference type="AlphaFoldDB" id="A0A1X0SCK7"/>
<dbReference type="PANTHER" id="PTHR15741">
    <property type="entry name" value="BASIC HELIX-LOOP-HELIX ZIP TRANSCRIPTION FACTOR"/>
    <property type="match status" value="1"/>
</dbReference>
<sequence>MYGPEPFVASSPPFVGSPDSLMSGFASAPIYHPPPLVQSTSSSTMSSTSSAYLNETIAKASALPESFYPEFLQYSKESFEQQADATNSNSCSRKQGPSKKRAREEDNKKEETNSTDTNVSELRRQIHIQSEQKRRAQIKDGFEDLRSELPACLNKKMSKVTLLHRTVQHIQHLKSTQMTILAELERLVQENEQLRSFQQSVLQKQALENMYSM</sequence>
<keyword evidence="3" id="KW-0238">DNA-binding</keyword>
<keyword evidence="4" id="KW-0804">Transcription</keyword>
<dbReference type="GO" id="GO:0000978">
    <property type="term" value="F:RNA polymerase II cis-regulatory region sequence-specific DNA binding"/>
    <property type="evidence" value="ECO:0007669"/>
    <property type="project" value="TreeGrafter"/>
</dbReference>
<dbReference type="Pfam" id="PF00010">
    <property type="entry name" value="HLH"/>
    <property type="match status" value="1"/>
</dbReference>
<dbReference type="PANTHER" id="PTHR15741:SF27">
    <property type="entry name" value="TRANSCRIPTION FACTOR AP-4"/>
    <property type="match status" value="1"/>
</dbReference>
<evidence type="ECO:0000313" key="9">
    <source>
        <dbReference type="Proteomes" id="UP000242381"/>
    </source>
</evidence>
<evidence type="ECO:0000313" key="8">
    <source>
        <dbReference type="EMBL" id="ORE21995.1"/>
    </source>
</evidence>
<dbReference type="Gene3D" id="4.10.280.10">
    <property type="entry name" value="Helix-loop-helix DNA-binding domain"/>
    <property type="match status" value="1"/>
</dbReference>
<reference evidence="8 9" key="1">
    <citation type="journal article" date="2016" name="Proc. Natl. Acad. Sci. U.S.A.">
        <title>Lipid metabolic changes in an early divergent fungus govern the establishment of a mutualistic symbiosis with endobacteria.</title>
        <authorList>
            <person name="Lastovetsky O.A."/>
            <person name="Gaspar M.L."/>
            <person name="Mondo S.J."/>
            <person name="LaButti K.M."/>
            <person name="Sandor L."/>
            <person name="Grigoriev I.V."/>
            <person name="Henry S.A."/>
            <person name="Pawlowska T.E."/>
        </authorList>
    </citation>
    <scope>NUCLEOTIDE SEQUENCE [LARGE SCALE GENOMIC DNA]</scope>
    <source>
        <strain evidence="8 9">ATCC 11559</strain>
    </source>
</reference>
<dbReference type="SUPFAM" id="SSF47459">
    <property type="entry name" value="HLH, helix-loop-helix DNA-binding domain"/>
    <property type="match status" value="1"/>
</dbReference>
<evidence type="ECO:0000256" key="5">
    <source>
        <dbReference type="ARBA" id="ARBA00023242"/>
    </source>
</evidence>
<dbReference type="PROSITE" id="PS50888">
    <property type="entry name" value="BHLH"/>
    <property type="match status" value="1"/>
</dbReference>
<evidence type="ECO:0000259" key="7">
    <source>
        <dbReference type="PROSITE" id="PS50888"/>
    </source>
</evidence>
<dbReference type="InterPro" id="IPR011598">
    <property type="entry name" value="bHLH_dom"/>
</dbReference>